<keyword evidence="1" id="KW-0371">Homeobox</keyword>
<keyword evidence="1" id="KW-0238">DNA-binding</keyword>
<dbReference type="AlphaFoldDB" id="A0A8J5XAF7"/>
<dbReference type="Pfam" id="PF00046">
    <property type="entry name" value="Homeodomain"/>
    <property type="match status" value="1"/>
</dbReference>
<dbReference type="Proteomes" id="UP000751190">
    <property type="component" value="Unassembled WGS sequence"/>
</dbReference>
<dbReference type="SUPFAM" id="SSF46689">
    <property type="entry name" value="Homeodomain-like"/>
    <property type="match status" value="1"/>
</dbReference>
<reference evidence="4" key="1">
    <citation type="submission" date="2021-05" db="EMBL/GenBank/DDBJ databases">
        <title>The genome of the haptophyte Pavlova lutheri (Diacronema luteri, Pavlovales) - a model for lipid biosynthesis in eukaryotic algae.</title>
        <authorList>
            <person name="Hulatt C.J."/>
            <person name="Posewitz M.C."/>
        </authorList>
    </citation>
    <scope>NUCLEOTIDE SEQUENCE</scope>
    <source>
        <strain evidence="4">NIVA-4/92</strain>
    </source>
</reference>
<comment type="subcellular location">
    <subcellularLocation>
        <location evidence="1">Nucleus</location>
    </subcellularLocation>
</comment>
<evidence type="ECO:0000256" key="2">
    <source>
        <dbReference type="SAM" id="MobiDB-lite"/>
    </source>
</evidence>
<proteinExistence type="predicted"/>
<comment type="caution">
    <text evidence="4">The sequence shown here is derived from an EMBL/GenBank/DDBJ whole genome shotgun (WGS) entry which is preliminary data.</text>
</comment>
<evidence type="ECO:0000313" key="4">
    <source>
        <dbReference type="EMBL" id="KAG8464906.1"/>
    </source>
</evidence>
<dbReference type="GO" id="GO:0005634">
    <property type="term" value="C:nucleus"/>
    <property type="evidence" value="ECO:0007669"/>
    <property type="project" value="UniProtKB-SubCell"/>
</dbReference>
<dbReference type="OrthoDB" id="10066259at2759"/>
<evidence type="ECO:0000259" key="3">
    <source>
        <dbReference type="Pfam" id="PF00046"/>
    </source>
</evidence>
<keyword evidence="5" id="KW-1185">Reference proteome</keyword>
<accession>A0A8J5XAF7</accession>
<sequence length="198" mass="19530">MTRRARGETGEAAGSASARKRARGVKGASSLFVGGGRAATPDDEDGEHGAGGGAPMRPDTPSLFGRCLLAVAEADRQATAPSSLLAPPSPLAAPLAAAASAAASGSAAPGSAAPATHELPASPRHALAIAFKLNTHPSGAEVSALGTFLRLEPEVVAAWFDRRRQLEVWARDMARDLLAAGSAGGGAGGALPAAGAAR</sequence>
<dbReference type="Gene3D" id="1.10.10.60">
    <property type="entry name" value="Homeodomain-like"/>
    <property type="match status" value="1"/>
</dbReference>
<name>A0A8J5XAF7_DIALT</name>
<dbReference type="InterPro" id="IPR009057">
    <property type="entry name" value="Homeodomain-like_sf"/>
</dbReference>
<organism evidence="4 5">
    <name type="scientific">Diacronema lutheri</name>
    <name type="common">Unicellular marine alga</name>
    <name type="synonym">Monochrysis lutheri</name>
    <dbReference type="NCBI Taxonomy" id="2081491"/>
    <lineage>
        <taxon>Eukaryota</taxon>
        <taxon>Haptista</taxon>
        <taxon>Haptophyta</taxon>
        <taxon>Pavlovophyceae</taxon>
        <taxon>Pavlovales</taxon>
        <taxon>Pavlovaceae</taxon>
        <taxon>Diacronema</taxon>
    </lineage>
</organism>
<gene>
    <name evidence="4" type="ORF">KFE25_012269</name>
</gene>
<feature type="domain" description="Homeobox" evidence="3">
    <location>
        <begin position="125"/>
        <end position="165"/>
    </location>
</feature>
<evidence type="ECO:0000256" key="1">
    <source>
        <dbReference type="RuleBase" id="RU000682"/>
    </source>
</evidence>
<dbReference type="CDD" id="cd00086">
    <property type="entry name" value="homeodomain"/>
    <property type="match status" value="1"/>
</dbReference>
<feature type="region of interest" description="Disordered" evidence="2">
    <location>
        <begin position="1"/>
        <end position="59"/>
    </location>
</feature>
<protein>
    <recommendedName>
        <fullName evidence="3">Homeobox domain-containing protein</fullName>
    </recommendedName>
</protein>
<evidence type="ECO:0000313" key="5">
    <source>
        <dbReference type="Proteomes" id="UP000751190"/>
    </source>
</evidence>
<keyword evidence="1" id="KW-0539">Nucleus</keyword>
<dbReference type="GO" id="GO:0003677">
    <property type="term" value="F:DNA binding"/>
    <property type="evidence" value="ECO:0007669"/>
    <property type="project" value="UniProtKB-KW"/>
</dbReference>
<dbReference type="InterPro" id="IPR001356">
    <property type="entry name" value="HD"/>
</dbReference>
<dbReference type="EMBL" id="JAGTXO010000011">
    <property type="protein sequence ID" value="KAG8464906.1"/>
    <property type="molecule type" value="Genomic_DNA"/>
</dbReference>